<keyword evidence="4" id="KW-0326">Glycosidase</keyword>
<sequence length="708" mass="79141">MDLSGTWRATLADDELRRSGIGPEFDDSSWEPVAVPGHWRSTPAFSDSDGPLLFRRPVEISAAAPGDRQWLVFDGLFYQADVWFDGVYLGDPEGYFFPHSFDITSIARLGSEHALAVEVNCAPQRNKTAKRNLTGVFQHWDALDPDWNPGGIWRPVRIETTGPVRIDRLRVLCRDANAGRANLLLHARLDSDAPRSVRIRTTVNGYTQRERVQPLAKGANEVEWTFGVDNPRLWWPWSMGAQELTDVTVEVFIEGGEQASDTAVRRTGLRQVALDRWQLSVNGERLFIKGANHGPTRMQIGEATAAELRRDVELAQDAGLDLLRIHAHITRPELYEAADELGMLLWQDLPLQWGYARSVRKQATAQAREAVDLLGHHPSIAVWCGHNEPFRLDVEPGRPTNMPLLAAKWIAGQQLPTWNKTVLDRWIKRSLERSDGSRPVVAHSGVLPHLPMLDGTDSHLYFGWYHGNERDLPGFAAAVPSMVRFVSEFGAQAVPASAAFMEPERWPNLDWAHLERHHALQKSIFDKRVPPADYDTFEDWQAATQQYQAMLLKHHIETLRRLKYRPTGGFCLFAFADGNPGVTWSILDHDRQRKRGFDAVTDACRPVIVVADRMPEHTKPGASLALNVHVVNDLRHALVDAVVVARLSWPGGERSWRFAGTVRADACALVGTLQFVTPDATGALTLDLTLEHAAAAATNRYGTLLTAS</sequence>
<evidence type="ECO:0000256" key="2">
    <source>
        <dbReference type="ARBA" id="ARBA00012754"/>
    </source>
</evidence>
<dbReference type="EC" id="3.2.1.25" evidence="2"/>
<evidence type="ECO:0000313" key="7">
    <source>
        <dbReference type="EMBL" id="CAB4795685.1"/>
    </source>
</evidence>
<dbReference type="InterPro" id="IPR006102">
    <property type="entry name" value="Ig-like_GH2"/>
</dbReference>
<dbReference type="SUPFAM" id="SSF49303">
    <property type="entry name" value="beta-Galactosidase/glucuronidase domain"/>
    <property type="match status" value="1"/>
</dbReference>
<organism evidence="7">
    <name type="scientific">freshwater metagenome</name>
    <dbReference type="NCBI Taxonomy" id="449393"/>
    <lineage>
        <taxon>unclassified sequences</taxon>
        <taxon>metagenomes</taxon>
        <taxon>ecological metagenomes</taxon>
    </lineage>
</organism>
<dbReference type="GO" id="GO:0004567">
    <property type="term" value="F:beta-mannosidase activity"/>
    <property type="evidence" value="ECO:0007669"/>
    <property type="project" value="UniProtKB-EC"/>
</dbReference>
<feature type="domain" description="Beta-mannosidase-like galactose-binding" evidence="6">
    <location>
        <begin position="54"/>
        <end position="134"/>
    </location>
</feature>
<evidence type="ECO:0000259" key="5">
    <source>
        <dbReference type="Pfam" id="PF00703"/>
    </source>
</evidence>
<dbReference type="InterPro" id="IPR008979">
    <property type="entry name" value="Galactose-bd-like_sf"/>
</dbReference>
<evidence type="ECO:0000259" key="6">
    <source>
        <dbReference type="Pfam" id="PF22666"/>
    </source>
</evidence>
<keyword evidence="3" id="KW-0378">Hydrolase</keyword>
<dbReference type="InterPro" id="IPR017853">
    <property type="entry name" value="GH"/>
</dbReference>
<dbReference type="InterPro" id="IPR036156">
    <property type="entry name" value="Beta-gal/glucu_dom_sf"/>
</dbReference>
<comment type="catalytic activity">
    <reaction evidence="1">
        <text>Hydrolysis of terminal, non-reducing beta-D-mannose residues in beta-D-mannosides.</text>
        <dbReference type="EC" id="3.2.1.25"/>
    </reaction>
</comment>
<accession>A0A6J6XHU9</accession>
<name>A0A6J6XHU9_9ZZZZ</name>
<evidence type="ECO:0000256" key="4">
    <source>
        <dbReference type="ARBA" id="ARBA00023295"/>
    </source>
</evidence>
<protein>
    <recommendedName>
        <fullName evidence="2">beta-mannosidase</fullName>
        <ecNumber evidence="2">3.2.1.25</ecNumber>
    </recommendedName>
</protein>
<dbReference type="Pfam" id="PF00703">
    <property type="entry name" value="Glyco_hydro_2"/>
    <property type="match status" value="1"/>
</dbReference>
<dbReference type="InterPro" id="IPR050887">
    <property type="entry name" value="Beta-mannosidase_GH2"/>
</dbReference>
<dbReference type="Gene3D" id="2.60.120.260">
    <property type="entry name" value="Galactose-binding domain-like"/>
    <property type="match status" value="1"/>
</dbReference>
<feature type="domain" description="Glycoside hydrolase family 2 immunoglobulin-like beta-sandwich" evidence="5">
    <location>
        <begin position="165"/>
        <end position="270"/>
    </location>
</feature>
<dbReference type="PANTHER" id="PTHR43730:SF1">
    <property type="entry name" value="BETA-MANNOSIDASE"/>
    <property type="match status" value="1"/>
</dbReference>
<dbReference type="Pfam" id="PF22666">
    <property type="entry name" value="Glyco_hydro_2_N2"/>
    <property type="match status" value="1"/>
</dbReference>
<reference evidence="7" key="1">
    <citation type="submission" date="2020-05" db="EMBL/GenBank/DDBJ databases">
        <authorList>
            <person name="Chiriac C."/>
            <person name="Salcher M."/>
            <person name="Ghai R."/>
            <person name="Kavagutti S V."/>
        </authorList>
    </citation>
    <scope>NUCLEOTIDE SEQUENCE</scope>
</reference>
<dbReference type="EMBL" id="CAFAAJ010000028">
    <property type="protein sequence ID" value="CAB4795685.1"/>
    <property type="molecule type" value="Genomic_DNA"/>
</dbReference>
<dbReference type="SUPFAM" id="SSF51445">
    <property type="entry name" value="(Trans)glycosidases"/>
    <property type="match status" value="1"/>
</dbReference>
<dbReference type="GO" id="GO:0006516">
    <property type="term" value="P:glycoprotein catabolic process"/>
    <property type="evidence" value="ECO:0007669"/>
    <property type="project" value="TreeGrafter"/>
</dbReference>
<proteinExistence type="predicted"/>
<dbReference type="PANTHER" id="PTHR43730">
    <property type="entry name" value="BETA-MANNOSIDASE"/>
    <property type="match status" value="1"/>
</dbReference>
<dbReference type="Gene3D" id="3.20.20.80">
    <property type="entry name" value="Glycosidases"/>
    <property type="match status" value="1"/>
</dbReference>
<dbReference type="AlphaFoldDB" id="A0A6J6XHU9"/>
<dbReference type="Gene3D" id="2.60.40.10">
    <property type="entry name" value="Immunoglobulins"/>
    <property type="match status" value="1"/>
</dbReference>
<evidence type="ECO:0000256" key="1">
    <source>
        <dbReference type="ARBA" id="ARBA00000829"/>
    </source>
</evidence>
<dbReference type="SUPFAM" id="SSF49785">
    <property type="entry name" value="Galactose-binding domain-like"/>
    <property type="match status" value="1"/>
</dbReference>
<dbReference type="GO" id="GO:0005975">
    <property type="term" value="P:carbohydrate metabolic process"/>
    <property type="evidence" value="ECO:0007669"/>
    <property type="project" value="InterPro"/>
</dbReference>
<dbReference type="InterPro" id="IPR013783">
    <property type="entry name" value="Ig-like_fold"/>
</dbReference>
<evidence type="ECO:0000256" key="3">
    <source>
        <dbReference type="ARBA" id="ARBA00022801"/>
    </source>
</evidence>
<dbReference type="InterPro" id="IPR054593">
    <property type="entry name" value="Beta-mannosidase-like_N2"/>
</dbReference>
<gene>
    <name evidence="7" type="ORF">UFOPK3001_00614</name>
</gene>